<evidence type="ECO:0000259" key="2">
    <source>
        <dbReference type="PROSITE" id="PS51648"/>
    </source>
</evidence>
<reference evidence="4 5" key="1">
    <citation type="submission" date="2016-10" db="EMBL/GenBank/DDBJ databases">
        <authorList>
            <person name="Varghese N."/>
            <person name="Submissions S."/>
        </authorList>
    </citation>
    <scope>NUCLEOTIDE SEQUENCE [LARGE SCALE GENOMIC DNA]</scope>
    <source>
        <strain evidence="4 5">CGMCC 1.8499</strain>
    </source>
</reference>
<dbReference type="InterPro" id="IPR038068">
    <property type="entry name" value="YcgL-like_sf"/>
</dbReference>
<dbReference type="InterPro" id="IPR027354">
    <property type="entry name" value="YcgL_dom"/>
</dbReference>
<evidence type="ECO:0000313" key="3">
    <source>
        <dbReference type="EMBL" id="AXV67057.1"/>
    </source>
</evidence>
<dbReference type="PROSITE" id="PS51648">
    <property type="entry name" value="YCGL"/>
    <property type="match status" value="1"/>
</dbReference>
<dbReference type="SUPFAM" id="SSF160191">
    <property type="entry name" value="YcgL-like"/>
    <property type="match status" value="1"/>
</dbReference>
<geneLocation type="plasmid" evidence="3 6">
    <name>unnamed1</name>
</geneLocation>
<sequence>MLTAVYKSKKKADTYLFVEKREDFSRVPDALLATFGQPHYVMMINLASRKKLGVADLEAVKQALIEHGFYLQLPPPEENLLTEFKKDKGADSD</sequence>
<evidence type="ECO:0000313" key="5">
    <source>
        <dbReference type="Proteomes" id="UP000183805"/>
    </source>
</evidence>
<gene>
    <name evidence="3" type="ORF">D0907_17170</name>
    <name evidence="4" type="ORF">SAMN04487854_10834</name>
</gene>
<dbReference type="EMBL" id="CP032091">
    <property type="protein sequence ID" value="AXV67057.1"/>
    <property type="molecule type" value="Genomic_DNA"/>
</dbReference>
<dbReference type="Proteomes" id="UP000183805">
    <property type="component" value="Unassembled WGS sequence"/>
</dbReference>
<keyword evidence="5" id="KW-1185">Reference proteome</keyword>
<name>A0AAD0WE19_9GAMM</name>
<evidence type="ECO:0000313" key="4">
    <source>
        <dbReference type="EMBL" id="SFT72459.1"/>
    </source>
</evidence>
<dbReference type="EMBL" id="FPAZ01000008">
    <property type="protein sequence ID" value="SFT72459.1"/>
    <property type="molecule type" value="Genomic_DNA"/>
</dbReference>
<evidence type="ECO:0000313" key="6">
    <source>
        <dbReference type="Proteomes" id="UP000264605"/>
    </source>
</evidence>
<dbReference type="PANTHER" id="PTHR38109:SF1">
    <property type="entry name" value="PROTEIN YCGL"/>
    <property type="match status" value="1"/>
</dbReference>
<evidence type="ECO:0000256" key="1">
    <source>
        <dbReference type="HAMAP-Rule" id="MF_01866"/>
    </source>
</evidence>
<organism evidence="3 6">
    <name type="scientific">Pseudoalteromonas lipolytica</name>
    <dbReference type="NCBI Taxonomy" id="570156"/>
    <lineage>
        <taxon>Bacteria</taxon>
        <taxon>Pseudomonadati</taxon>
        <taxon>Pseudomonadota</taxon>
        <taxon>Gammaproteobacteria</taxon>
        <taxon>Alteromonadales</taxon>
        <taxon>Pseudoalteromonadaceae</taxon>
        <taxon>Pseudoalteromonas</taxon>
    </lineage>
</organism>
<dbReference type="GeneID" id="99507213"/>
<dbReference type="Proteomes" id="UP000264605">
    <property type="component" value="Plasmid unnamed1"/>
</dbReference>
<proteinExistence type="inferred from homology"/>
<feature type="domain" description="YcgL" evidence="2">
    <location>
        <begin position="1"/>
        <end position="85"/>
    </location>
</feature>
<dbReference type="PANTHER" id="PTHR38109">
    <property type="entry name" value="PROTEIN YCGL"/>
    <property type="match status" value="1"/>
</dbReference>
<keyword evidence="3" id="KW-0614">Plasmid</keyword>
<reference evidence="3 6" key="2">
    <citation type="submission" date="2018-08" db="EMBL/GenBank/DDBJ databases">
        <title>Draft genome sequence of Pseudoalteromonas donghaensis HJ51.</title>
        <authorList>
            <person name="Oh J."/>
            <person name="Roh D."/>
        </authorList>
    </citation>
    <scope>NUCLEOTIDE SEQUENCE [LARGE SCALE GENOMIC DNA]</scope>
    <source>
        <strain evidence="3 6">HJ51</strain>
        <plasmid evidence="3 6">unnamed1</plasmid>
    </source>
</reference>
<dbReference type="KEGG" id="pdj:D0907_17170"/>
<dbReference type="Pfam" id="PF05166">
    <property type="entry name" value="YcgL"/>
    <property type="match status" value="1"/>
</dbReference>
<dbReference type="AlphaFoldDB" id="A0AAD0WE19"/>
<dbReference type="RefSeq" id="WP_036971922.1">
    <property type="nucleotide sequence ID" value="NZ_CP032091.1"/>
</dbReference>
<accession>A0AAD0WE19</accession>
<dbReference type="HAMAP" id="MF_01866">
    <property type="entry name" value="UPF0745"/>
    <property type="match status" value="1"/>
</dbReference>
<dbReference type="Gene3D" id="3.10.510.20">
    <property type="entry name" value="YcgL domain"/>
    <property type="match status" value="1"/>
</dbReference>
<protein>
    <recommendedName>
        <fullName evidence="1">YcgL domain-containing protein D0907_17170</fullName>
    </recommendedName>
</protein>